<gene>
    <name evidence="1" type="ORF">FEM48_Zijuj05G0099500</name>
</gene>
<name>A0A978VEA7_ZIZJJ</name>
<sequence>MQQASKITSSCFYFLGIFYLQAKLSTSGDEAWKEREAAAFALGAIADDCSAGLLPHLPELAIYEYVCS</sequence>
<proteinExistence type="predicted"/>
<dbReference type="Gene3D" id="1.25.10.10">
    <property type="entry name" value="Leucine-rich Repeat Variant"/>
    <property type="match status" value="1"/>
</dbReference>
<dbReference type="SUPFAM" id="SSF48371">
    <property type="entry name" value="ARM repeat"/>
    <property type="match status" value="1"/>
</dbReference>
<evidence type="ECO:0000313" key="1">
    <source>
        <dbReference type="EMBL" id="KAH7528696.1"/>
    </source>
</evidence>
<dbReference type="Proteomes" id="UP000813462">
    <property type="component" value="Unassembled WGS sequence"/>
</dbReference>
<organism evidence="1 2">
    <name type="scientific">Ziziphus jujuba var. spinosa</name>
    <dbReference type="NCBI Taxonomy" id="714518"/>
    <lineage>
        <taxon>Eukaryota</taxon>
        <taxon>Viridiplantae</taxon>
        <taxon>Streptophyta</taxon>
        <taxon>Embryophyta</taxon>
        <taxon>Tracheophyta</taxon>
        <taxon>Spermatophyta</taxon>
        <taxon>Magnoliopsida</taxon>
        <taxon>eudicotyledons</taxon>
        <taxon>Gunneridae</taxon>
        <taxon>Pentapetalae</taxon>
        <taxon>rosids</taxon>
        <taxon>fabids</taxon>
        <taxon>Rosales</taxon>
        <taxon>Rhamnaceae</taxon>
        <taxon>Paliureae</taxon>
        <taxon>Ziziphus</taxon>
    </lineage>
</organism>
<comment type="caution">
    <text evidence="1">The sequence shown here is derived from an EMBL/GenBank/DDBJ whole genome shotgun (WGS) entry which is preliminary data.</text>
</comment>
<evidence type="ECO:0000313" key="2">
    <source>
        <dbReference type="Proteomes" id="UP000813462"/>
    </source>
</evidence>
<dbReference type="AlphaFoldDB" id="A0A978VEA7"/>
<dbReference type="InterPro" id="IPR011989">
    <property type="entry name" value="ARM-like"/>
</dbReference>
<protein>
    <submittedName>
        <fullName evidence="1">Uncharacterized protein</fullName>
    </submittedName>
</protein>
<dbReference type="EMBL" id="JAEACU010000005">
    <property type="protein sequence ID" value="KAH7528696.1"/>
    <property type="molecule type" value="Genomic_DNA"/>
</dbReference>
<reference evidence="1" key="1">
    <citation type="journal article" date="2021" name="Front. Plant Sci.">
        <title>Chromosome-Scale Genome Assembly for Chinese Sour Jujube and Insights Into Its Genome Evolution and Domestication Signature.</title>
        <authorList>
            <person name="Shen L.-Y."/>
            <person name="Luo H."/>
            <person name="Wang X.-L."/>
            <person name="Wang X.-M."/>
            <person name="Qiu X.-J."/>
            <person name="Liu H."/>
            <person name="Zhou S.-S."/>
            <person name="Jia K.-H."/>
            <person name="Nie S."/>
            <person name="Bao Y.-T."/>
            <person name="Zhang R.-G."/>
            <person name="Yun Q.-Z."/>
            <person name="Chai Y.-H."/>
            <person name="Lu J.-Y."/>
            <person name="Li Y."/>
            <person name="Zhao S.-W."/>
            <person name="Mao J.-F."/>
            <person name="Jia S.-G."/>
            <person name="Mao Y.-M."/>
        </authorList>
    </citation>
    <scope>NUCLEOTIDE SEQUENCE</scope>
    <source>
        <strain evidence="1">AT0</strain>
        <tissue evidence="1">Leaf</tissue>
    </source>
</reference>
<dbReference type="InterPro" id="IPR016024">
    <property type="entry name" value="ARM-type_fold"/>
</dbReference>
<accession>A0A978VEA7</accession>